<dbReference type="GeneID" id="90837049"/>
<comment type="caution">
    <text evidence="1">The sequence shown here is derived from an EMBL/GenBank/DDBJ whole genome shotgun (WGS) entry which is preliminary data.</text>
</comment>
<dbReference type="Proteomes" id="UP001387110">
    <property type="component" value="Unassembled WGS sequence"/>
</dbReference>
<name>A0A0V8GKB1_9BACL</name>
<reference evidence="2 5" key="2">
    <citation type="journal article" date="2016" name="Front. Microbiol.">
        <title>Genomic Resource of Rice Seed Associated Bacteria.</title>
        <authorList>
            <person name="Midha S."/>
            <person name="Bansal K."/>
            <person name="Sharma S."/>
            <person name="Kumar N."/>
            <person name="Patil P.P."/>
            <person name="Chaudhry V."/>
            <person name="Patil P.B."/>
        </authorList>
    </citation>
    <scope>NUCLEOTIDE SEQUENCE [LARGE SCALE GENOMIC DNA]</scope>
    <source>
        <strain evidence="2 5">RSA11</strain>
    </source>
</reference>
<evidence type="ECO:0000313" key="4">
    <source>
        <dbReference type="Proteomes" id="UP000053797"/>
    </source>
</evidence>
<dbReference type="OrthoDB" id="2678750at2"/>
<reference evidence="3 6" key="3">
    <citation type="submission" date="2023-12" db="EMBL/GenBank/DDBJ databases">
        <authorList>
            <person name="Easwaran N."/>
            <person name="Lazarus H.P.S."/>
        </authorList>
    </citation>
    <scope>NUCLEOTIDE SEQUENCE [LARGE SCALE GENOMIC DNA]</scope>
    <source>
        <strain evidence="3 6">VIT-2023</strain>
    </source>
</reference>
<dbReference type="AlphaFoldDB" id="A0A0V8GKB1"/>
<accession>A0A0V8GKB1</accession>
<dbReference type="Pfam" id="PF10673">
    <property type="entry name" value="DUF2487"/>
    <property type="match status" value="1"/>
</dbReference>
<keyword evidence="6" id="KW-1185">Reference proteome</keyword>
<dbReference type="RefSeq" id="WP_023468632.1">
    <property type="nucleotide sequence ID" value="NZ_FMYN01000001.1"/>
</dbReference>
<dbReference type="Proteomes" id="UP000072605">
    <property type="component" value="Unassembled WGS sequence"/>
</dbReference>
<evidence type="ECO:0000313" key="5">
    <source>
        <dbReference type="Proteomes" id="UP000072605"/>
    </source>
</evidence>
<dbReference type="EMBL" id="JBAWKY010000001">
    <property type="protein sequence ID" value="MEI4461261.1"/>
    <property type="molecule type" value="Genomic_DNA"/>
</dbReference>
<gene>
    <name evidence="1" type="ORF">AS033_04895</name>
    <name evidence="2" type="ORF">RSA11_10050</name>
    <name evidence="3" type="ORF">SZL87_02355</name>
</gene>
<dbReference type="InterPro" id="IPR019615">
    <property type="entry name" value="DUF2487"/>
</dbReference>
<evidence type="ECO:0000313" key="1">
    <source>
        <dbReference type="EMBL" id="KSU50723.1"/>
    </source>
</evidence>
<proteinExistence type="predicted"/>
<evidence type="ECO:0000313" key="2">
    <source>
        <dbReference type="EMBL" id="KTR26570.1"/>
    </source>
</evidence>
<dbReference type="EMBL" id="LNQL01000001">
    <property type="protein sequence ID" value="KSU50723.1"/>
    <property type="molecule type" value="Genomic_DNA"/>
</dbReference>
<evidence type="ECO:0000313" key="3">
    <source>
        <dbReference type="EMBL" id="MEI4461261.1"/>
    </source>
</evidence>
<protein>
    <submittedName>
        <fullName evidence="3">DUF2487 family protein</fullName>
    </submittedName>
</protein>
<dbReference type="Proteomes" id="UP000053797">
    <property type="component" value="Unassembled WGS sequence"/>
</dbReference>
<evidence type="ECO:0000313" key="6">
    <source>
        <dbReference type="Proteomes" id="UP001387110"/>
    </source>
</evidence>
<organism evidence="1 4">
    <name type="scientific">Exiguobacterium indicum</name>
    <dbReference type="NCBI Taxonomy" id="296995"/>
    <lineage>
        <taxon>Bacteria</taxon>
        <taxon>Bacillati</taxon>
        <taxon>Bacillota</taxon>
        <taxon>Bacilli</taxon>
        <taxon>Bacillales</taxon>
        <taxon>Bacillales Family XII. Incertae Sedis</taxon>
        <taxon>Exiguobacterium</taxon>
    </lineage>
</organism>
<reference evidence="1 4" key="1">
    <citation type="journal article" date="2015" name="Int. J. Syst. Evol. Microbiol.">
        <title>Exiguobacterium enclense sp. nov., isolated from sediment.</title>
        <authorList>
            <person name="Dastager S.G."/>
            <person name="Mawlankar R."/>
            <person name="Sonalkar V.V."/>
            <person name="Thorat M.N."/>
            <person name="Mual P."/>
            <person name="Verma A."/>
            <person name="Krishnamurthi S."/>
            <person name="Tang S.K."/>
            <person name="Li W.J."/>
        </authorList>
    </citation>
    <scope>NUCLEOTIDE SEQUENCE [LARGE SCALE GENOMIC DNA]</scope>
    <source>
        <strain evidence="1 4">NIO-1109</strain>
    </source>
</reference>
<dbReference type="EMBL" id="LDQV01000023">
    <property type="protein sequence ID" value="KTR26570.1"/>
    <property type="molecule type" value="Genomic_DNA"/>
</dbReference>
<sequence length="146" mass="16438">MRFKPSDVQRTRSEQAYIDTLIVPLLPVGFDEAMHAYAECADMTLTVASEVERQLSGRALLVPALTYIDAPSIEQLEGWRQAAASGQFRFITFITADLRWKETAAEEIIYVPRLALETMSRDQQGQMVGNFVGQVLEQLGNRWTAL</sequence>